<comment type="caution">
    <text evidence="2">The sequence shown here is derived from an EMBL/GenBank/DDBJ whole genome shotgun (WGS) entry which is preliminary data.</text>
</comment>
<evidence type="ECO:0000313" key="1">
    <source>
        <dbReference type="EMBL" id="MDQ6597187.1"/>
    </source>
</evidence>
<reference evidence="1" key="2">
    <citation type="submission" date="2023-08" db="EMBL/GenBank/DDBJ databases">
        <title>Nitrogen cycling bacteria in agricultural field soils.</title>
        <authorList>
            <person name="Jang J."/>
        </authorList>
    </citation>
    <scope>NUCLEOTIDE SEQUENCE</scope>
    <source>
        <strain evidence="1">PS3-36</strain>
    </source>
</reference>
<proteinExistence type="predicted"/>
<keyword evidence="4" id="KW-1185">Reference proteome</keyword>
<dbReference type="Proteomes" id="UP001178888">
    <property type="component" value="Unassembled WGS sequence"/>
</dbReference>
<dbReference type="AlphaFoldDB" id="A0A4R5VVV4"/>
<dbReference type="RefSeq" id="WP_133333698.1">
    <property type="nucleotide sequence ID" value="NZ_JAVGVR010000001.1"/>
</dbReference>
<organism evidence="2 3">
    <name type="scientific">Bacillus salipaludis</name>
    <dbReference type="NCBI Taxonomy" id="2547811"/>
    <lineage>
        <taxon>Bacteria</taxon>
        <taxon>Bacillati</taxon>
        <taxon>Bacillota</taxon>
        <taxon>Bacilli</taxon>
        <taxon>Bacillales</taxon>
        <taxon>Bacillaceae</taxon>
        <taxon>Bacillus</taxon>
    </lineage>
</organism>
<protein>
    <submittedName>
        <fullName evidence="2">Uncharacterized protein</fullName>
    </submittedName>
</protein>
<name>A0A4R5VVV4_9BACI</name>
<evidence type="ECO:0000313" key="3">
    <source>
        <dbReference type="Proteomes" id="UP000295132"/>
    </source>
</evidence>
<dbReference type="EMBL" id="SMYO01000003">
    <property type="protein sequence ID" value="TDK63364.1"/>
    <property type="molecule type" value="Genomic_DNA"/>
</dbReference>
<evidence type="ECO:0000313" key="4">
    <source>
        <dbReference type="Proteomes" id="UP001178888"/>
    </source>
</evidence>
<reference evidence="2 3" key="1">
    <citation type="submission" date="2019-03" db="EMBL/GenBank/DDBJ databases">
        <title>Bacillus niacini sp. nov. a Nicotinate-Metabolizing Mesophile Isolated from Soil.</title>
        <authorList>
            <person name="Zhang G."/>
        </authorList>
    </citation>
    <scope>NUCLEOTIDE SEQUENCE [LARGE SCALE GENOMIC DNA]</scope>
    <source>
        <strain evidence="2 3">WN066</strain>
    </source>
</reference>
<gene>
    <name evidence="2" type="ORF">E2K98_07940</name>
    <name evidence="1" type="ORF">RCG21_12610</name>
</gene>
<accession>A0A4R5VVV4</accession>
<evidence type="ECO:0000313" key="2">
    <source>
        <dbReference type="EMBL" id="TDK63364.1"/>
    </source>
</evidence>
<dbReference type="EMBL" id="JAVGVR010000001">
    <property type="protein sequence ID" value="MDQ6597187.1"/>
    <property type="molecule type" value="Genomic_DNA"/>
</dbReference>
<dbReference type="Proteomes" id="UP000295132">
    <property type="component" value="Unassembled WGS sequence"/>
</dbReference>
<sequence>MNIRFDHVTIASMKNSAGVFLGEKNMIKKFRSDQTVTEVIGTLSGKENLMMDNLWVNNKEKGEAD</sequence>